<reference evidence="2" key="1">
    <citation type="submission" date="2017-03" db="EMBL/GenBank/DDBJ databases">
        <authorList>
            <person name="Safronova V.I."/>
            <person name="Sazanova A.L."/>
            <person name="Chirak E.R."/>
        </authorList>
    </citation>
    <scope>NUCLEOTIDE SEQUENCE [LARGE SCALE GENOMIC DNA]</scope>
    <source>
        <strain evidence="2">Ach-343</strain>
    </source>
</reference>
<dbReference type="InterPro" id="IPR029058">
    <property type="entry name" value="AB_hydrolase_fold"/>
</dbReference>
<accession>A0A2W7CZD1</accession>
<dbReference type="OrthoDB" id="8019456at2"/>
<proteinExistence type="predicted"/>
<dbReference type="RefSeq" id="WP_111542912.1">
    <property type="nucleotide sequence ID" value="NZ_MZXV01000013.1"/>
</dbReference>
<dbReference type="SUPFAM" id="SSF53474">
    <property type="entry name" value="alpha/beta-Hydrolases"/>
    <property type="match status" value="1"/>
</dbReference>
<dbReference type="AlphaFoldDB" id="A0A2W7CZD1"/>
<comment type="caution">
    <text evidence="1">The sequence shown here is derived from an EMBL/GenBank/DDBJ whole genome shotgun (WGS) entry which is preliminary data.</text>
</comment>
<evidence type="ECO:0000313" key="2">
    <source>
        <dbReference type="Proteomes" id="UP000248616"/>
    </source>
</evidence>
<sequence length="310" mass="32733">MPDRRAIVAGLLAAAAFPAAGEGARLHKAISTIVPFKTSPFPYRGKLPDGSGPFLDVTANGRRGHTSPRGGIYWEDETYSDRSTLLAAPRGFDPAKPAVIVVFFHGNGATLQRDVVGRQRVVAQVESSGLNAVLVAPQFASNALDSSAGNFWTPGHFATFMAEAAQGLGKLTGAKAARFDAMPVVLVAYSGGYNPAAFVLRNDDIGGRLLGVILLDAVFDEADIFAGWIASHRKNFFVSAFGQSSVSGNAQIRQLLAGQGIDASSDPPRRLEAGTVALLASDAAHDTFVTRAFVANPLQWLLGRLQGFPR</sequence>
<evidence type="ECO:0000313" key="1">
    <source>
        <dbReference type="EMBL" id="PZV39159.1"/>
    </source>
</evidence>
<dbReference type="EMBL" id="MZXV01000013">
    <property type="protein sequence ID" value="PZV39159.1"/>
    <property type="molecule type" value="Genomic_DNA"/>
</dbReference>
<gene>
    <name evidence="1" type="ORF">B5V02_03900</name>
</gene>
<protein>
    <recommendedName>
        <fullName evidence="3">Alpha/beta hydrolase</fullName>
    </recommendedName>
</protein>
<evidence type="ECO:0008006" key="3">
    <source>
        <dbReference type="Google" id="ProtNLM"/>
    </source>
</evidence>
<organism evidence="1 2">
    <name type="scientific">Mesorhizobium kowhaii</name>
    <dbReference type="NCBI Taxonomy" id="1300272"/>
    <lineage>
        <taxon>Bacteria</taxon>
        <taxon>Pseudomonadati</taxon>
        <taxon>Pseudomonadota</taxon>
        <taxon>Alphaproteobacteria</taxon>
        <taxon>Hyphomicrobiales</taxon>
        <taxon>Phyllobacteriaceae</taxon>
        <taxon>Mesorhizobium</taxon>
    </lineage>
</organism>
<name>A0A2W7CZD1_9HYPH</name>
<keyword evidence="2" id="KW-1185">Reference proteome</keyword>
<dbReference type="Proteomes" id="UP000248616">
    <property type="component" value="Unassembled WGS sequence"/>
</dbReference>